<evidence type="ECO:0000313" key="1">
    <source>
        <dbReference type="EMBL" id="SPK73723.1"/>
    </source>
</evidence>
<name>A0A375IG13_9BURK</name>
<accession>A0A375IG13</accession>
<dbReference type="Gene3D" id="2.60.120.260">
    <property type="entry name" value="Galactose-binding domain-like"/>
    <property type="match status" value="1"/>
</dbReference>
<evidence type="ECO:0008006" key="3">
    <source>
        <dbReference type="Google" id="ProtNLM"/>
    </source>
</evidence>
<evidence type="ECO:0000313" key="2">
    <source>
        <dbReference type="Proteomes" id="UP000255505"/>
    </source>
</evidence>
<protein>
    <recommendedName>
        <fullName evidence="3">F5/8 type C domain-containing protein</fullName>
    </recommendedName>
</protein>
<sequence>MAAHLYWRINVSADNGGANLSIGDLSLYVAGAASHASTGGTPSASTVNGSQTADKGFDETSSTYWQATTSTGWLRYQYASAVDIAIYGVTSSNQAVNQAPKAWTLEWSDDGSAWTVADTVVGQTNWSTQTQRWYAVGANAGVTASGGKVPDAAPAFTQTPALASLVQQSAKAPATAARTVSGTVTVGGVATGGLLVRAYAKATGEYIGQATSAGDGTYSINCGNVWADVYVIAFDPTTYRAVTYDQIVPG</sequence>
<gene>
    <name evidence="1" type="ORF">CT19425_110260</name>
</gene>
<proteinExistence type="predicted"/>
<dbReference type="Proteomes" id="UP000255505">
    <property type="component" value="Chromosome I"/>
</dbReference>
<dbReference type="AlphaFoldDB" id="A0A375IG13"/>
<dbReference type="RefSeq" id="WP_115663200.1">
    <property type="nucleotide sequence ID" value="NZ_LT991976.1"/>
</dbReference>
<reference evidence="1 2" key="1">
    <citation type="submission" date="2018-01" db="EMBL/GenBank/DDBJ databases">
        <authorList>
            <person name="Gaut B.S."/>
            <person name="Morton B.R."/>
            <person name="Clegg M.T."/>
            <person name="Duvall M.R."/>
        </authorList>
    </citation>
    <scope>NUCLEOTIDE SEQUENCE [LARGE SCALE GENOMIC DNA]</scope>
    <source>
        <strain evidence="1">Cupriavidus taiwanensis LMG 19425</strain>
    </source>
</reference>
<dbReference type="SUPFAM" id="SSF49785">
    <property type="entry name" value="Galactose-binding domain-like"/>
    <property type="match status" value="1"/>
</dbReference>
<dbReference type="InterPro" id="IPR008979">
    <property type="entry name" value="Galactose-bd-like_sf"/>
</dbReference>
<organism evidence="1 2">
    <name type="scientific">Cupriavidus taiwanensis</name>
    <dbReference type="NCBI Taxonomy" id="164546"/>
    <lineage>
        <taxon>Bacteria</taxon>
        <taxon>Pseudomonadati</taxon>
        <taxon>Pseudomonadota</taxon>
        <taxon>Betaproteobacteria</taxon>
        <taxon>Burkholderiales</taxon>
        <taxon>Burkholderiaceae</taxon>
        <taxon>Cupriavidus</taxon>
    </lineage>
</organism>
<dbReference type="EMBL" id="LT991976">
    <property type="protein sequence ID" value="SPK73723.1"/>
    <property type="molecule type" value="Genomic_DNA"/>
</dbReference>